<protein>
    <submittedName>
        <fullName evidence="3">DUF4378 domain-containing protein</fullName>
    </submittedName>
</protein>
<evidence type="ECO:0000313" key="3">
    <source>
        <dbReference type="WBParaSite" id="maker-unitig_36452-snap-gene-0.2-mRNA-1"/>
    </source>
</evidence>
<evidence type="ECO:0000256" key="1">
    <source>
        <dbReference type="SAM" id="MobiDB-lite"/>
    </source>
</evidence>
<dbReference type="Proteomes" id="UP000095280">
    <property type="component" value="Unplaced"/>
</dbReference>
<accession>A0A1I8FIP9</accession>
<organism evidence="2 3">
    <name type="scientific">Macrostomum lignano</name>
    <dbReference type="NCBI Taxonomy" id="282301"/>
    <lineage>
        <taxon>Eukaryota</taxon>
        <taxon>Metazoa</taxon>
        <taxon>Spiralia</taxon>
        <taxon>Lophotrochozoa</taxon>
        <taxon>Platyhelminthes</taxon>
        <taxon>Rhabditophora</taxon>
        <taxon>Macrostomorpha</taxon>
        <taxon>Macrostomida</taxon>
        <taxon>Macrostomidae</taxon>
        <taxon>Macrostomum</taxon>
    </lineage>
</organism>
<keyword evidence="2" id="KW-1185">Reference proteome</keyword>
<sequence>MQDEAKEKSESLQRAFQLPLQYSRKTLRRCFRDRENHGSGTAAILKKFDGAKAVAPRNAGKLPSATAGDALDGPNRDECSTELRQSLLELLDAMVFTAEEETGKAESAIESKALLGDVLEKSQAGWAAALWRAAAGQAEKQDKGFYGSILETAQSNIPESMSDIIDLQAEYEALLEVSIGAAIEKTFEPKLQ</sequence>
<evidence type="ECO:0000313" key="2">
    <source>
        <dbReference type="Proteomes" id="UP000095280"/>
    </source>
</evidence>
<dbReference type="AlphaFoldDB" id="A0A1I8FIP9"/>
<dbReference type="WBParaSite" id="maker-unitig_36452-snap-gene-0.2-mRNA-1">
    <property type="protein sequence ID" value="maker-unitig_36452-snap-gene-0.2-mRNA-1"/>
    <property type="gene ID" value="maker-unitig_36452-snap-gene-0.2"/>
</dbReference>
<feature type="region of interest" description="Disordered" evidence="1">
    <location>
        <begin position="59"/>
        <end position="78"/>
    </location>
</feature>
<name>A0A1I8FIP9_9PLAT</name>
<proteinExistence type="predicted"/>
<reference evidence="3" key="1">
    <citation type="submission" date="2016-11" db="UniProtKB">
        <authorList>
            <consortium name="WormBaseParasite"/>
        </authorList>
    </citation>
    <scope>IDENTIFICATION</scope>
</reference>